<evidence type="ECO:0000259" key="2">
    <source>
        <dbReference type="PROSITE" id="PS50846"/>
    </source>
</evidence>
<dbReference type="CDD" id="cd00371">
    <property type="entry name" value="HMA"/>
    <property type="match status" value="1"/>
</dbReference>
<dbReference type="AlphaFoldDB" id="A0A6J7GU04"/>
<evidence type="ECO:0000313" key="3">
    <source>
        <dbReference type="EMBL" id="CAB4906919.1"/>
    </source>
</evidence>
<dbReference type="PROSITE" id="PS01047">
    <property type="entry name" value="HMA_1"/>
    <property type="match status" value="1"/>
</dbReference>
<dbReference type="Pfam" id="PF00403">
    <property type="entry name" value="HMA"/>
    <property type="match status" value="1"/>
</dbReference>
<keyword evidence="1" id="KW-0479">Metal-binding</keyword>
<feature type="domain" description="HMA" evidence="2">
    <location>
        <begin position="1"/>
        <end position="66"/>
    </location>
</feature>
<name>A0A6J7GU04_9ZZZZ</name>
<evidence type="ECO:0000256" key="1">
    <source>
        <dbReference type="ARBA" id="ARBA00022723"/>
    </source>
</evidence>
<dbReference type="InterPro" id="IPR036163">
    <property type="entry name" value="HMA_dom_sf"/>
</dbReference>
<dbReference type="InterPro" id="IPR006121">
    <property type="entry name" value="HMA_dom"/>
</dbReference>
<dbReference type="EMBL" id="CAFBMR010000011">
    <property type="protein sequence ID" value="CAB4906919.1"/>
    <property type="molecule type" value="Genomic_DNA"/>
</dbReference>
<dbReference type="FunFam" id="3.30.70.100:FF:000001">
    <property type="entry name" value="ATPase copper transporting beta"/>
    <property type="match status" value="1"/>
</dbReference>
<dbReference type="GO" id="GO:0046872">
    <property type="term" value="F:metal ion binding"/>
    <property type="evidence" value="ECO:0007669"/>
    <property type="project" value="UniProtKB-KW"/>
</dbReference>
<sequence>MRTEITVVGMTCAHCVNAVTAELSAITGVHSVEIDLDSGHVSIESADELSANDIAAAIDEAGYSLAS</sequence>
<dbReference type="PROSITE" id="PS50846">
    <property type="entry name" value="HMA_2"/>
    <property type="match status" value="1"/>
</dbReference>
<protein>
    <submittedName>
        <fullName evidence="3">Unannotated protein</fullName>
    </submittedName>
</protein>
<proteinExistence type="predicted"/>
<gene>
    <name evidence="3" type="ORF">UFOPK3610_00496</name>
</gene>
<accession>A0A6J7GU04</accession>
<organism evidence="3">
    <name type="scientific">freshwater metagenome</name>
    <dbReference type="NCBI Taxonomy" id="449393"/>
    <lineage>
        <taxon>unclassified sequences</taxon>
        <taxon>metagenomes</taxon>
        <taxon>ecological metagenomes</taxon>
    </lineage>
</organism>
<reference evidence="3" key="1">
    <citation type="submission" date="2020-05" db="EMBL/GenBank/DDBJ databases">
        <authorList>
            <person name="Chiriac C."/>
            <person name="Salcher M."/>
            <person name="Ghai R."/>
            <person name="Kavagutti S V."/>
        </authorList>
    </citation>
    <scope>NUCLEOTIDE SEQUENCE</scope>
</reference>
<dbReference type="Gene3D" id="3.30.70.100">
    <property type="match status" value="1"/>
</dbReference>
<dbReference type="SUPFAM" id="SSF55008">
    <property type="entry name" value="HMA, heavy metal-associated domain"/>
    <property type="match status" value="1"/>
</dbReference>
<dbReference type="InterPro" id="IPR017969">
    <property type="entry name" value="Heavy-metal-associated_CS"/>
</dbReference>